<keyword evidence="1" id="KW-0812">Transmembrane</keyword>
<dbReference type="EMBL" id="RBIG01000001">
    <property type="protein sequence ID" value="RKQ72768.1"/>
    <property type="molecule type" value="Genomic_DNA"/>
</dbReference>
<organism evidence="2 3">
    <name type="scientific">Oceanibaculum indicum</name>
    <dbReference type="NCBI Taxonomy" id="526216"/>
    <lineage>
        <taxon>Bacteria</taxon>
        <taxon>Pseudomonadati</taxon>
        <taxon>Pseudomonadota</taxon>
        <taxon>Alphaproteobacteria</taxon>
        <taxon>Rhodospirillales</taxon>
        <taxon>Oceanibaculaceae</taxon>
        <taxon>Oceanibaculum</taxon>
    </lineage>
</organism>
<keyword evidence="1" id="KW-0472">Membrane</keyword>
<dbReference type="RefSeq" id="WP_156816276.1">
    <property type="nucleotide sequence ID" value="NZ_RBIG01000001.1"/>
</dbReference>
<name>A0A420WP01_9PROT</name>
<accession>A0A420WP01</accession>
<feature type="transmembrane region" description="Helical" evidence="1">
    <location>
        <begin position="37"/>
        <end position="54"/>
    </location>
</feature>
<protein>
    <submittedName>
        <fullName evidence="2">Uncharacterized protein</fullName>
    </submittedName>
</protein>
<comment type="caution">
    <text evidence="2">The sequence shown here is derived from an EMBL/GenBank/DDBJ whole genome shotgun (WGS) entry which is preliminary data.</text>
</comment>
<keyword evidence="1" id="KW-1133">Transmembrane helix</keyword>
<dbReference type="Proteomes" id="UP000277424">
    <property type="component" value="Unassembled WGS sequence"/>
</dbReference>
<reference evidence="2 3" key="1">
    <citation type="submission" date="2018-10" db="EMBL/GenBank/DDBJ databases">
        <title>Comparative analysis of microorganisms from saline springs in Andes Mountain Range, Colombia.</title>
        <authorList>
            <person name="Rubin E."/>
        </authorList>
    </citation>
    <scope>NUCLEOTIDE SEQUENCE [LARGE SCALE GENOMIC DNA]</scope>
    <source>
        <strain evidence="2 3">USBA 36</strain>
    </source>
</reference>
<proteinExistence type="predicted"/>
<sequence length="56" mass="6581">MSEHDWMRLVYLTLLLAFLAPAFYYRRRLKSDFWKDAIIWIALGGVLVGGYLLFLG</sequence>
<gene>
    <name evidence="2" type="ORF">BCL74_0536</name>
</gene>
<evidence type="ECO:0000256" key="1">
    <source>
        <dbReference type="SAM" id="Phobius"/>
    </source>
</evidence>
<feature type="transmembrane region" description="Helical" evidence="1">
    <location>
        <begin position="6"/>
        <end position="25"/>
    </location>
</feature>
<dbReference type="AlphaFoldDB" id="A0A420WP01"/>
<evidence type="ECO:0000313" key="2">
    <source>
        <dbReference type="EMBL" id="RKQ72768.1"/>
    </source>
</evidence>
<evidence type="ECO:0000313" key="3">
    <source>
        <dbReference type="Proteomes" id="UP000277424"/>
    </source>
</evidence>